<dbReference type="EMBL" id="JXTB01000161">
    <property type="protein sequence ID" value="PON57294.1"/>
    <property type="molecule type" value="Genomic_DNA"/>
</dbReference>
<proteinExistence type="predicted"/>
<dbReference type="Proteomes" id="UP000237105">
    <property type="component" value="Unassembled WGS sequence"/>
</dbReference>
<keyword evidence="3" id="KW-1185">Reference proteome</keyword>
<evidence type="ECO:0000313" key="3">
    <source>
        <dbReference type="Proteomes" id="UP000237105"/>
    </source>
</evidence>
<sequence length="81" mass="8978">MSSLDKPLRDTLAQIVAPFDHLLPTVGRPETQQALKLPTIDRSQLPVNGYQTESHPTPLESTLVDHPNHSINIPTLEHDPP</sequence>
<feature type="region of interest" description="Disordered" evidence="1">
    <location>
        <begin position="35"/>
        <end position="81"/>
    </location>
</feature>
<feature type="compositionally biased region" description="Polar residues" evidence="1">
    <location>
        <begin position="41"/>
        <end position="55"/>
    </location>
</feature>
<organism evidence="2 3">
    <name type="scientific">Parasponia andersonii</name>
    <name type="common">Sponia andersonii</name>
    <dbReference type="NCBI Taxonomy" id="3476"/>
    <lineage>
        <taxon>Eukaryota</taxon>
        <taxon>Viridiplantae</taxon>
        <taxon>Streptophyta</taxon>
        <taxon>Embryophyta</taxon>
        <taxon>Tracheophyta</taxon>
        <taxon>Spermatophyta</taxon>
        <taxon>Magnoliopsida</taxon>
        <taxon>eudicotyledons</taxon>
        <taxon>Gunneridae</taxon>
        <taxon>Pentapetalae</taxon>
        <taxon>rosids</taxon>
        <taxon>fabids</taxon>
        <taxon>Rosales</taxon>
        <taxon>Cannabaceae</taxon>
        <taxon>Parasponia</taxon>
    </lineage>
</organism>
<reference evidence="3" key="1">
    <citation type="submission" date="2016-06" db="EMBL/GenBank/DDBJ databases">
        <title>Parallel loss of symbiosis genes in relatives of nitrogen-fixing non-legume Parasponia.</title>
        <authorList>
            <person name="Van Velzen R."/>
            <person name="Holmer R."/>
            <person name="Bu F."/>
            <person name="Rutten L."/>
            <person name="Van Zeijl A."/>
            <person name="Liu W."/>
            <person name="Santuari L."/>
            <person name="Cao Q."/>
            <person name="Sharma T."/>
            <person name="Shen D."/>
            <person name="Roswanjaya Y."/>
            <person name="Wardhani T."/>
            <person name="Kalhor M.S."/>
            <person name="Jansen J."/>
            <person name="Van den Hoogen J."/>
            <person name="Gungor B."/>
            <person name="Hartog M."/>
            <person name="Hontelez J."/>
            <person name="Verver J."/>
            <person name="Yang W.-C."/>
            <person name="Schijlen E."/>
            <person name="Repin R."/>
            <person name="Schilthuizen M."/>
            <person name="Schranz E."/>
            <person name="Heidstra R."/>
            <person name="Miyata K."/>
            <person name="Fedorova E."/>
            <person name="Kohlen W."/>
            <person name="Bisseling T."/>
            <person name="Smit S."/>
            <person name="Geurts R."/>
        </authorList>
    </citation>
    <scope>NUCLEOTIDE SEQUENCE [LARGE SCALE GENOMIC DNA]</scope>
    <source>
        <strain evidence="3">cv. WU1-14</strain>
    </source>
</reference>
<dbReference type="AlphaFoldDB" id="A0A2P5C8G9"/>
<gene>
    <name evidence="2" type="ORF">PanWU01x14_175580</name>
</gene>
<evidence type="ECO:0000313" key="2">
    <source>
        <dbReference type="EMBL" id="PON57294.1"/>
    </source>
</evidence>
<name>A0A2P5C8G9_PARAD</name>
<dbReference type="OrthoDB" id="10336853at2759"/>
<accession>A0A2P5C8G9</accession>
<evidence type="ECO:0000256" key="1">
    <source>
        <dbReference type="SAM" id="MobiDB-lite"/>
    </source>
</evidence>
<comment type="caution">
    <text evidence="2">The sequence shown here is derived from an EMBL/GenBank/DDBJ whole genome shotgun (WGS) entry which is preliminary data.</text>
</comment>
<protein>
    <submittedName>
        <fullName evidence="2">Uncharacterized protein</fullName>
    </submittedName>
</protein>
<feature type="non-terminal residue" evidence="2">
    <location>
        <position position="81"/>
    </location>
</feature>